<sequence length="330" mass="36338">MTKKRHESLGLSDEQVIEMYKMMLLARKVDERMWLLNRAGKIPFVISCQGQEAAQVGASFALNRDEDYVAPYYRDLGVVLAFGMTARELMLAAFAKAEDPNSGGRQMPSHFGQKKNRILTGSSPVTTQVPHAVGVGLAAKMEEKEIVSFVTLGEGSSNQGDFHEGLNFAGVHKLPVITMVENNGYAISVPLDKQLACESIADRGIGYGMPGISVDGNDPLKVYEVVKNARERAINGEGPTLIEARTARFTAHSSDDDDSTYRDMQEVEKARENDPILTFATYLKEADVLTDDSLKEIDDALKKIVNEATDYAENAPFAEPESALKYVYEE</sequence>
<dbReference type="EC" id="1.2.4.4" evidence="4"/>
<protein>
    <recommendedName>
        <fullName evidence="4">2-oxoisovalerate dehydrogenase subunit alpha</fullName>
        <ecNumber evidence="4">1.2.4.4</ecNumber>
    </recommendedName>
    <alternativeName>
        <fullName evidence="4">Branched-chain alpha-keto acid dehydrogenase E1 component alpha chain</fullName>
    </alternativeName>
</protein>
<evidence type="ECO:0000256" key="1">
    <source>
        <dbReference type="ARBA" id="ARBA00001964"/>
    </source>
</evidence>
<comment type="similarity">
    <text evidence="4">Belongs to the BCKDHA family.</text>
</comment>
<dbReference type="PANTHER" id="PTHR43380:SF1">
    <property type="entry name" value="2-OXOISOVALERATE DEHYDROGENASE SUBUNIT ALPHA, MITOCHONDRIAL"/>
    <property type="match status" value="1"/>
</dbReference>
<keyword evidence="2 4" id="KW-0560">Oxidoreductase</keyword>
<gene>
    <name evidence="7" type="ORF">FHP05_02565</name>
</gene>
<proteinExistence type="inferred from homology"/>
<dbReference type="Gene3D" id="3.40.50.970">
    <property type="match status" value="1"/>
</dbReference>
<dbReference type="OrthoDB" id="9766715at2"/>
<comment type="catalytic activity">
    <reaction evidence="4">
        <text>N(6)-[(R)-lipoyl]-L-lysyl-[protein] + 3-methyl-2-oxobutanoate + H(+) = N(6)-[(R)-S(8)-2-methylpropanoyldihydrolipoyl]-L-lysyl-[protein] + CO2</text>
        <dbReference type="Rhea" id="RHEA:13457"/>
        <dbReference type="Rhea" id="RHEA-COMP:10474"/>
        <dbReference type="Rhea" id="RHEA-COMP:10497"/>
        <dbReference type="ChEBI" id="CHEBI:11851"/>
        <dbReference type="ChEBI" id="CHEBI:15378"/>
        <dbReference type="ChEBI" id="CHEBI:16526"/>
        <dbReference type="ChEBI" id="CHEBI:83099"/>
        <dbReference type="ChEBI" id="CHEBI:83142"/>
        <dbReference type="EC" id="1.2.4.4"/>
    </reaction>
</comment>
<dbReference type="SUPFAM" id="SSF52518">
    <property type="entry name" value="Thiamin diphosphate-binding fold (THDP-binding)"/>
    <property type="match status" value="1"/>
</dbReference>
<dbReference type="FunFam" id="3.40.50.970:FF:000032">
    <property type="entry name" value="2-oxoisovalerate dehydrogenase subunit alpha"/>
    <property type="match status" value="1"/>
</dbReference>
<comment type="caution">
    <text evidence="7">The sequence shown here is derived from an EMBL/GenBank/DDBJ whole genome shotgun (WGS) entry which is preliminary data.</text>
</comment>
<dbReference type="EMBL" id="VDUW01000001">
    <property type="protein sequence ID" value="TXL67923.1"/>
    <property type="molecule type" value="Genomic_DNA"/>
</dbReference>
<name>A0A5C8P462_9BACI</name>
<feature type="domain" description="Dehydrogenase E1 component" evidence="6">
    <location>
        <begin position="20"/>
        <end position="321"/>
    </location>
</feature>
<dbReference type="Pfam" id="PF00676">
    <property type="entry name" value="E1_dh"/>
    <property type="match status" value="1"/>
</dbReference>
<dbReference type="GO" id="GO:0003863">
    <property type="term" value="F:branched-chain 2-oxo acid dehydrogenase activity"/>
    <property type="evidence" value="ECO:0007669"/>
    <property type="project" value="UniProtKB-EC"/>
</dbReference>
<organism evidence="7 8">
    <name type="scientific">Cerasibacillus terrae</name>
    <dbReference type="NCBI Taxonomy" id="2498845"/>
    <lineage>
        <taxon>Bacteria</taxon>
        <taxon>Bacillati</taxon>
        <taxon>Bacillota</taxon>
        <taxon>Bacilli</taxon>
        <taxon>Bacillales</taxon>
        <taxon>Bacillaceae</taxon>
        <taxon>Cerasibacillus</taxon>
    </lineage>
</organism>
<evidence type="ECO:0000256" key="3">
    <source>
        <dbReference type="ARBA" id="ARBA00023052"/>
    </source>
</evidence>
<evidence type="ECO:0000313" key="8">
    <source>
        <dbReference type="Proteomes" id="UP000321574"/>
    </source>
</evidence>
<dbReference type="PANTHER" id="PTHR43380">
    <property type="entry name" value="2-OXOISOVALERATE DEHYDROGENASE SUBUNIT ALPHA, MITOCHONDRIAL"/>
    <property type="match status" value="1"/>
</dbReference>
<dbReference type="InterPro" id="IPR029061">
    <property type="entry name" value="THDP-binding"/>
</dbReference>
<keyword evidence="8" id="KW-1185">Reference proteome</keyword>
<dbReference type="GO" id="GO:0009083">
    <property type="term" value="P:branched-chain amino acid catabolic process"/>
    <property type="evidence" value="ECO:0007669"/>
    <property type="project" value="TreeGrafter"/>
</dbReference>
<accession>A0A5C8P462</accession>
<dbReference type="CDD" id="cd02000">
    <property type="entry name" value="TPP_E1_PDC_ADC_BCADC"/>
    <property type="match status" value="1"/>
</dbReference>
<evidence type="ECO:0000256" key="4">
    <source>
        <dbReference type="RuleBase" id="RU365014"/>
    </source>
</evidence>
<dbReference type="InterPro" id="IPR050771">
    <property type="entry name" value="Alpha-ketoacid_DH_E1_comp"/>
</dbReference>
<dbReference type="RefSeq" id="WP_147665660.1">
    <property type="nucleotide sequence ID" value="NZ_VDUW01000001.1"/>
</dbReference>
<reference evidence="7 8" key="1">
    <citation type="submission" date="2019-06" db="EMBL/GenBank/DDBJ databases">
        <title>Cerasibacillus sp. nov., isolated from maize field.</title>
        <authorList>
            <person name="Lin S.-Y."/>
            <person name="Tsai C.-F."/>
            <person name="Young C.-C."/>
        </authorList>
    </citation>
    <scope>NUCLEOTIDE SEQUENCE [LARGE SCALE GENOMIC DNA]</scope>
    <source>
        <strain evidence="7 8">CC-CFT480</strain>
    </source>
</reference>
<comment type="function">
    <text evidence="4">The branched-chain alpha-keto dehydrogenase complex catalyzes the overall conversion of alpha-keto acids to acyl-CoA and CO(2). It contains multiple copies of three enzymatic components: branched-chain alpha-keto acid decarboxylase (E1), lipoamide acyltransferase (E2) and lipoamide dehydrogenase (E3).</text>
</comment>
<dbReference type="AlphaFoldDB" id="A0A5C8P462"/>
<comment type="cofactor">
    <cofactor evidence="1 4">
        <name>thiamine diphosphate</name>
        <dbReference type="ChEBI" id="CHEBI:58937"/>
    </cofactor>
</comment>
<evidence type="ECO:0000256" key="5">
    <source>
        <dbReference type="SAM" id="MobiDB-lite"/>
    </source>
</evidence>
<keyword evidence="3 4" id="KW-0786">Thiamine pyrophosphate</keyword>
<dbReference type="Proteomes" id="UP000321574">
    <property type="component" value="Unassembled WGS sequence"/>
</dbReference>
<evidence type="ECO:0000313" key="7">
    <source>
        <dbReference type="EMBL" id="TXL67923.1"/>
    </source>
</evidence>
<dbReference type="InterPro" id="IPR001017">
    <property type="entry name" value="DH_E1"/>
</dbReference>
<evidence type="ECO:0000259" key="6">
    <source>
        <dbReference type="Pfam" id="PF00676"/>
    </source>
</evidence>
<evidence type="ECO:0000256" key="2">
    <source>
        <dbReference type="ARBA" id="ARBA00023002"/>
    </source>
</evidence>
<feature type="region of interest" description="Disordered" evidence="5">
    <location>
        <begin position="99"/>
        <end position="123"/>
    </location>
</feature>